<keyword evidence="4" id="KW-0677">Repeat</keyword>
<reference evidence="9" key="1">
    <citation type="submission" date="2019-10" db="EMBL/GenBank/DDBJ databases">
        <title>Malate fermentation in French cider.</title>
        <authorList>
            <person name="Cousin F.J."/>
            <person name="Medina Fernandez S."/>
            <person name="Misery B."/>
            <person name="Laplace J.-M."/>
            <person name="Cretenet M."/>
        </authorList>
    </citation>
    <scope>NUCLEOTIDE SEQUENCE</scope>
    <source>
        <strain evidence="9">UCMA15901</strain>
    </source>
</reference>
<dbReference type="AlphaFoldDB" id="A0AAP5WD24"/>
<feature type="region of interest" description="Disordered" evidence="6">
    <location>
        <begin position="535"/>
        <end position="597"/>
    </location>
</feature>
<feature type="transmembrane region" description="Helical" evidence="7">
    <location>
        <begin position="605"/>
        <end position="624"/>
    </location>
</feature>
<gene>
    <name evidence="9" type="ORF">GA842_03295</name>
</gene>
<feature type="compositionally biased region" description="Polar residues" evidence="6">
    <location>
        <begin position="570"/>
        <end position="597"/>
    </location>
</feature>
<dbReference type="Proteomes" id="UP001275867">
    <property type="component" value="Unassembled WGS sequence"/>
</dbReference>
<keyword evidence="2" id="KW-0964">Secreted</keyword>
<dbReference type="PROSITE" id="PS50847">
    <property type="entry name" value="GRAM_POS_ANCHORING"/>
    <property type="match status" value="1"/>
</dbReference>
<dbReference type="Pfam" id="PF06458">
    <property type="entry name" value="MucBP"/>
    <property type="match status" value="5"/>
</dbReference>
<evidence type="ECO:0000256" key="3">
    <source>
        <dbReference type="ARBA" id="ARBA00022729"/>
    </source>
</evidence>
<evidence type="ECO:0000256" key="6">
    <source>
        <dbReference type="SAM" id="MobiDB-lite"/>
    </source>
</evidence>
<dbReference type="Gene3D" id="3.10.20.320">
    <property type="entry name" value="Putative peptidoglycan bound protein (lpxtg motif)"/>
    <property type="match status" value="4"/>
</dbReference>
<keyword evidence="5" id="KW-0572">Peptidoglycan-anchor</keyword>
<keyword evidence="7" id="KW-0812">Transmembrane</keyword>
<evidence type="ECO:0000256" key="7">
    <source>
        <dbReference type="SAM" id="Phobius"/>
    </source>
</evidence>
<protein>
    <submittedName>
        <fullName evidence="9">LPXTG cell wall anchor domain-containing protein</fullName>
    </submittedName>
</protein>
<evidence type="ECO:0000313" key="9">
    <source>
        <dbReference type="EMBL" id="MDV7693921.1"/>
    </source>
</evidence>
<keyword evidence="3" id="KW-0732">Signal</keyword>
<dbReference type="NCBIfam" id="TIGR01167">
    <property type="entry name" value="LPXTG_anchor"/>
    <property type="match status" value="1"/>
</dbReference>
<accession>A0AAP5WD24</accession>
<evidence type="ECO:0000313" key="10">
    <source>
        <dbReference type="Proteomes" id="UP001275867"/>
    </source>
</evidence>
<dbReference type="Pfam" id="PF00746">
    <property type="entry name" value="Gram_pos_anchor"/>
    <property type="match status" value="1"/>
</dbReference>
<feature type="compositionally biased region" description="Basic and acidic residues" evidence="6">
    <location>
        <begin position="547"/>
        <end position="557"/>
    </location>
</feature>
<evidence type="ECO:0000256" key="4">
    <source>
        <dbReference type="ARBA" id="ARBA00022737"/>
    </source>
</evidence>
<evidence type="ECO:0000259" key="8">
    <source>
        <dbReference type="PROSITE" id="PS50847"/>
    </source>
</evidence>
<proteinExistence type="predicted"/>
<keyword evidence="7" id="KW-1133">Transmembrane helix</keyword>
<dbReference type="InterPro" id="IPR019931">
    <property type="entry name" value="LPXTG_anchor"/>
</dbReference>
<evidence type="ECO:0000256" key="5">
    <source>
        <dbReference type="ARBA" id="ARBA00023088"/>
    </source>
</evidence>
<name>A0AAP5WD24_9LACO</name>
<keyword evidence="1" id="KW-0134">Cell wall</keyword>
<organism evidence="9 10">
    <name type="scientific">Pediococcus parvulus</name>
    <dbReference type="NCBI Taxonomy" id="54062"/>
    <lineage>
        <taxon>Bacteria</taxon>
        <taxon>Bacillati</taxon>
        <taxon>Bacillota</taxon>
        <taxon>Bacilli</taxon>
        <taxon>Lactobacillales</taxon>
        <taxon>Lactobacillaceae</taxon>
        <taxon>Pediococcus</taxon>
    </lineage>
</organism>
<comment type="caution">
    <text evidence="9">The sequence shown here is derived from an EMBL/GenBank/DDBJ whole genome shotgun (WGS) entry which is preliminary data.</text>
</comment>
<feature type="domain" description="Gram-positive cocci surface proteins LPxTG" evidence="8">
    <location>
        <begin position="596"/>
        <end position="629"/>
    </location>
</feature>
<dbReference type="InterPro" id="IPR009459">
    <property type="entry name" value="MucBP_dom"/>
</dbReference>
<evidence type="ECO:0000256" key="2">
    <source>
        <dbReference type="ARBA" id="ARBA00022525"/>
    </source>
</evidence>
<keyword evidence="7" id="KW-0472">Membrane</keyword>
<evidence type="ECO:0000256" key="1">
    <source>
        <dbReference type="ARBA" id="ARBA00022512"/>
    </source>
</evidence>
<sequence>MAYVVGGKLAYSTGSTNGYGSTFYAMFSDQYGFSALDAFTVNFVKSAATIVGKPVTIHQSDTWTPNMSFQTATDTSGNQITNYDQIADTTPFVITEFTTDGTPIKTYTSTAAFNAAKVVGGLYWISFTNSGKVSEPVRITVVADQSVANVYYQTKDGQALDSKTVQDLDVGSTYTTTGTQQITKDGLIYNLVSSSPAMDENNTVSIVIDKDGTQNNITFIYEIAKGSVTVHYEDENGHVLHPNGSVSGNMGETYAVTPVDLTNLGYVYVGVGSDSAPENGKLTNQNQTVTFVYRFTATTPTPEKAGTLTVKYVDEAGRTISPDISREGFVGNGYDVAPADLSNQGYSYVGLDSDSAPVKGSLTSQSQTIIFVYHLNTEVPTPEKAGTLTVKYVDEAGQTISPDISRGGFIGNGYDVTPADLSNQGYSYVGLGTNSAPAKGKLTSQSQTIIFVYHLNSHETTPESSLLTIKFVDKNGKEIHRRLVQSGYQGNGYTFTPLKIAGYRYVGLASGSAPLSGSFDAENVVIALVYAKINQQPGKPTPPNKPIVEKPDVHIPDNKTPTINAKPIAVNQTANPDNAPQKLQQTKAATHNADQLPQTDEQKSLIAEILGMTGLISLLGWLGLKRKKE</sequence>
<dbReference type="EMBL" id="WERX01000007">
    <property type="protein sequence ID" value="MDV7693921.1"/>
    <property type="molecule type" value="Genomic_DNA"/>
</dbReference>